<dbReference type="EMBL" id="JAGYPJ010000001">
    <property type="protein sequence ID" value="MBS4199342.1"/>
    <property type="molecule type" value="Genomic_DNA"/>
</dbReference>
<evidence type="ECO:0000256" key="1">
    <source>
        <dbReference type="SAM" id="Phobius"/>
    </source>
</evidence>
<protein>
    <submittedName>
        <fullName evidence="2">Uncharacterized protein</fullName>
    </submittedName>
</protein>
<comment type="caution">
    <text evidence="2">The sequence shown here is derived from an EMBL/GenBank/DDBJ whole genome shotgun (WGS) entry which is preliminary data.</text>
</comment>
<dbReference type="RefSeq" id="WP_213110029.1">
    <property type="nucleotide sequence ID" value="NZ_JAGYPJ010000001.1"/>
</dbReference>
<feature type="transmembrane region" description="Helical" evidence="1">
    <location>
        <begin position="12"/>
        <end position="33"/>
    </location>
</feature>
<keyword evidence="1" id="KW-1133">Transmembrane helix</keyword>
<keyword evidence="1" id="KW-0472">Membrane</keyword>
<keyword evidence="3" id="KW-1185">Reference proteome</keyword>
<evidence type="ECO:0000313" key="2">
    <source>
        <dbReference type="EMBL" id="MBS4199342.1"/>
    </source>
</evidence>
<feature type="transmembrane region" description="Helical" evidence="1">
    <location>
        <begin position="75"/>
        <end position="102"/>
    </location>
</feature>
<organism evidence="2 3">
    <name type="scientific">Lederbergia citrisecunda</name>
    <dbReference type="NCBI Taxonomy" id="2833583"/>
    <lineage>
        <taxon>Bacteria</taxon>
        <taxon>Bacillati</taxon>
        <taxon>Bacillota</taxon>
        <taxon>Bacilli</taxon>
        <taxon>Bacillales</taxon>
        <taxon>Bacillaceae</taxon>
        <taxon>Lederbergia</taxon>
    </lineage>
</organism>
<name>A0A942TNR8_9BACI</name>
<feature type="transmembrane region" description="Helical" evidence="1">
    <location>
        <begin position="45"/>
        <end position="68"/>
    </location>
</feature>
<gene>
    <name evidence="2" type="ORF">KHA93_06720</name>
</gene>
<evidence type="ECO:0000313" key="3">
    <source>
        <dbReference type="Proteomes" id="UP000682713"/>
    </source>
</evidence>
<accession>A0A942TNR8</accession>
<reference evidence="2 3" key="1">
    <citation type="submission" date="2021-05" db="EMBL/GenBank/DDBJ databases">
        <title>Novel Bacillus species.</title>
        <authorList>
            <person name="Liu G."/>
        </authorList>
    </citation>
    <scope>NUCLEOTIDE SEQUENCE [LARGE SCALE GENOMIC DNA]</scope>
    <source>
        <strain evidence="2 3">FJAT-49732</strain>
    </source>
</reference>
<keyword evidence="1" id="KW-0812">Transmembrane</keyword>
<sequence length="106" mass="12116">MKKFFRNPPKVALTSLITTIAVFILLLILFIVPESDSNIVFNIKRVVIITFLFLLLLNPTFGFIYSFFIKGKKKILFILLNLVCICTISVFAFMLIMISYVVSFGP</sequence>
<dbReference type="Proteomes" id="UP000682713">
    <property type="component" value="Unassembled WGS sequence"/>
</dbReference>
<proteinExistence type="predicted"/>
<dbReference type="AlphaFoldDB" id="A0A942TNR8"/>